<comment type="subcellular location">
    <subcellularLocation>
        <location evidence="1">Membrane</location>
        <topology evidence="1">Multi-pass membrane protein</topology>
    </subcellularLocation>
</comment>
<gene>
    <name evidence="6" type="ORF">ENW00_01165</name>
</gene>
<evidence type="ECO:0000256" key="5">
    <source>
        <dbReference type="SAM" id="Phobius"/>
    </source>
</evidence>
<feature type="transmembrane region" description="Helical" evidence="5">
    <location>
        <begin position="22"/>
        <end position="41"/>
    </location>
</feature>
<feature type="transmembrane region" description="Helical" evidence="5">
    <location>
        <begin position="251"/>
        <end position="268"/>
    </location>
</feature>
<dbReference type="GO" id="GO:0005886">
    <property type="term" value="C:plasma membrane"/>
    <property type="evidence" value="ECO:0007669"/>
    <property type="project" value="UniProtKB-ARBA"/>
</dbReference>
<feature type="transmembrane region" description="Helical" evidence="5">
    <location>
        <begin position="48"/>
        <end position="70"/>
    </location>
</feature>
<keyword evidence="3 5" id="KW-1133">Transmembrane helix</keyword>
<proteinExistence type="predicted"/>
<dbReference type="AlphaFoldDB" id="A0A7C3RJP5"/>
<evidence type="ECO:0000256" key="2">
    <source>
        <dbReference type="ARBA" id="ARBA00022692"/>
    </source>
</evidence>
<feature type="transmembrane region" description="Helical" evidence="5">
    <location>
        <begin position="76"/>
        <end position="91"/>
    </location>
</feature>
<keyword evidence="4 5" id="KW-0472">Membrane</keyword>
<feature type="transmembrane region" description="Helical" evidence="5">
    <location>
        <begin position="121"/>
        <end position="144"/>
    </location>
</feature>
<dbReference type="CDD" id="cd16914">
    <property type="entry name" value="EcfT"/>
    <property type="match status" value="1"/>
</dbReference>
<protein>
    <submittedName>
        <fullName evidence="6">Energy-coupling factor transporter transmembrane protein EcfT</fullName>
    </submittedName>
</protein>
<reference evidence="6" key="1">
    <citation type="journal article" date="2020" name="mSystems">
        <title>Genome- and Community-Level Interaction Insights into Carbon Utilization and Element Cycling Functions of Hydrothermarchaeota in Hydrothermal Sediment.</title>
        <authorList>
            <person name="Zhou Z."/>
            <person name="Liu Y."/>
            <person name="Xu W."/>
            <person name="Pan J."/>
            <person name="Luo Z.H."/>
            <person name="Li M."/>
        </authorList>
    </citation>
    <scope>NUCLEOTIDE SEQUENCE [LARGE SCALE GENOMIC DNA]</scope>
    <source>
        <strain evidence="6">SpSt-81</strain>
    </source>
</reference>
<dbReference type="InterPro" id="IPR003339">
    <property type="entry name" value="ABC/ECF_trnsptr_transmembrane"/>
</dbReference>
<organism evidence="6">
    <name type="scientific">Dictyoglomus thermophilum</name>
    <dbReference type="NCBI Taxonomy" id="14"/>
    <lineage>
        <taxon>Bacteria</taxon>
        <taxon>Pseudomonadati</taxon>
        <taxon>Dictyoglomota</taxon>
        <taxon>Dictyoglomia</taxon>
        <taxon>Dictyoglomales</taxon>
        <taxon>Dictyoglomaceae</taxon>
        <taxon>Dictyoglomus</taxon>
    </lineage>
</organism>
<dbReference type="PANTHER" id="PTHR33514">
    <property type="entry name" value="PROTEIN ABCI12, CHLOROPLASTIC"/>
    <property type="match status" value="1"/>
</dbReference>
<keyword evidence="2 5" id="KW-0812">Transmembrane</keyword>
<dbReference type="EMBL" id="DTIN01000009">
    <property type="protein sequence ID" value="HFX12763.1"/>
    <property type="molecule type" value="Genomic_DNA"/>
</dbReference>
<evidence type="ECO:0000256" key="1">
    <source>
        <dbReference type="ARBA" id="ARBA00004141"/>
    </source>
</evidence>
<evidence type="ECO:0000256" key="3">
    <source>
        <dbReference type="ARBA" id="ARBA00022989"/>
    </source>
</evidence>
<sequence length="269" mass="30862">MEILKTFPLGQYIPGNSLLHGISAKAKIIVSFWLIIIIFLLKLNFYSYLLFFLLVLLGILLSSLSINYFIRSLKPVYFLILFTFVIHFFFGEEGGKVYFRYGIIHITDNGIKMALFMSLRLIYLVLITSLLTLTTSVLELAQAIEDLLKPLNFVKFPVHEFSMMMTIAIRFVPTLLEETDKIIKAQKARGAEFGKGNLISQAKSLLPIIIPLFINAFRRANELAEAMEARCYRGAKGRTRYRISHWTIKDLVFLTIGILYPILLLVFFS</sequence>
<name>A0A7C3RJP5_DICTH</name>
<evidence type="ECO:0000256" key="4">
    <source>
        <dbReference type="ARBA" id="ARBA00023136"/>
    </source>
</evidence>
<accession>A0A7C3RJP5</accession>
<dbReference type="Pfam" id="PF02361">
    <property type="entry name" value="CbiQ"/>
    <property type="match status" value="1"/>
</dbReference>
<evidence type="ECO:0000313" key="6">
    <source>
        <dbReference type="EMBL" id="HFX12763.1"/>
    </source>
</evidence>
<dbReference type="PANTHER" id="PTHR33514:SF13">
    <property type="entry name" value="PROTEIN ABCI12, CHLOROPLASTIC"/>
    <property type="match status" value="1"/>
</dbReference>
<comment type="caution">
    <text evidence="6">The sequence shown here is derived from an EMBL/GenBank/DDBJ whole genome shotgun (WGS) entry which is preliminary data.</text>
</comment>